<dbReference type="GO" id="GO:0005524">
    <property type="term" value="F:ATP binding"/>
    <property type="evidence" value="ECO:0007669"/>
    <property type="project" value="UniProtKB-KW"/>
</dbReference>
<dbReference type="PANTHER" id="PTHR43637:SF3">
    <property type="entry name" value="FLAGELLA-RELATED PROTEIN H-RELATED"/>
    <property type="match status" value="1"/>
</dbReference>
<keyword evidence="2" id="KW-0067">ATP-binding</keyword>
<keyword evidence="5" id="KW-1185">Reference proteome</keyword>
<sequence>MHRAYFGVEGLDRNIEQGLSYGSQIMVEGDSGVGKTVLAGEFIKEGLRCGDTCVYVACDEPPAAMREHLLSFKVGTPVYEETGRLVFIDAYEEDGSAEKYALSDLRNLEKYFALETEVLRGCIGRRVRLVVDSLSTLLTNLDITDVLDFHRARIKQLRKKGILTMDIFVSEVLEPRIITITGHLYNFILKMNFSGSRYNSVRLMQIGKVKSQQFVSSSHMFTISPVYGILVSADMGVYQ</sequence>
<evidence type="ECO:0000313" key="5">
    <source>
        <dbReference type="Proteomes" id="UP000239549"/>
    </source>
</evidence>
<proteinExistence type="predicted"/>
<accession>A0A2L2XE54</accession>
<dbReference type="InterPro" id="IPR027417">
    <property type="entry name" value="P-loop_NTPase"/>
</dbReference>
<evidence type="ECO:0000259" key="3">
    <source>
        <dbReference type="Pfam" id="PF06745"/>
    </source>
</evidence>
<name>A0A2L2XE54_9FIRM</name>
<comment type="caution">
    <text evidence="4">The sequence shown here is derived from an EMBL/GenBank/DDBJ whole genome shotgun (WGS) entry which is preliminary data.</text>
</comment>
<keyword evidence="1" id="KW-0547">Nucleotide-binding</keyword>
<dbReference type="SUPFAM" id="SSF52540">
    <property type="entry name" value="P-loop containing nucleoside triphosphate hydrolases"/>
    <property type="match status" value="1"/>
</dbReference>
<evidence type="ECO:0000313" key="4">
    <source>
        <dbReference type="EMBL" id="GBF33993.1"/>
    </source>
</evidence>
<dbReference type="Pfam" id="PF06745">
    <property type="entry name" value="ATPase"/>
    <property type="match status" value="1"/>
</dbReference>
<dbReference type="RefSeq" id="WP_104372308.1">
    <property type="nucleotide sequence ID" value="NZ_BFAV01000125.1"/>
</dbReference>
<dbReference type="InterPro" id="IPR025662">
    <property type="entry name" value="Sigma_54_int_dom_ATP-bd_1"/>
</dbReference>
<dbReference type="AlphaFoldDB" id="A0A2L2XE54"/>
<dbReference type="Gene3D" id="3.40.50.300">
    <property type="entry name" value="P-loop containing nucleotide triphosphate hydrolases"/>
    <property type="match status" value="1"/>
</dbReference>
<evidence type="ECO:0000256" key="1">
    <source>
        <dbReference type="ARBA" id="ARBA00022741"/>
    </source>
</evidence>
<dbReference type="InterPro" id="IPR014774">
    <property type="entry name" value="KaiC-like_dom"/>
</dbReference>
<dbReference type="EMBL" id="BFAV01000125">
    <property type="protein sequence ID" value="GBF33993.1"/>
    <property type="molecule type" value="Genomic_DNA"/>
</dbReference>
<organism evidence="4 5">
    <name type="scientific">Desulfocucumis palustris</name>
    <dbReference type="NCBI Taxonomy" id="1898651"/>
    <lineage>
        <taxon>Bacteria</taxon>
        <taxon>Bacillati</taxon>
        <taxon>Bacillota</taxon>
        <taxon>Clostridia</taxon>
        <taxon>Eubacteriales</taxon>
        <taxon>Desulfocucumaceae</taxon>
        <taxon>Desulfocucumis</taxon>
    </lineage>
</organism>
<evidence type="ECO:0000256" key="2">
    <source>
        <dbReference type="ARBA" id="ARBA00022840"/>
    </source>
</evidence>
<gene>
    <name evidence="4" type="ORF">DCCM_3104</name>
</gene>
<dbReference type="OrthoDB" id="1805253at2"/>
<protein>
    <submittedName>
        <fullName evidence="4">Circadian clock protein KaiC</fullName>
    </submittedName>
</protein>
<dbReference type="PANTHER" id="PTHR43637">
    <property type="entry name" value="UPF0273 PROTEIN TM_0370"/>
    <property type="match status" value="1"/>
</dbReference>
<feature type="domain" description="KaiC-like" evidence="3">
    <location>
        <begin position="7"/>
        <end position="232"/>
    </location>
</feature>
<dbReference type="PROSITE" id="PS00675">
    <property type="entry name" value="SIGMA54_INTERACT_1"/>
    <property type="match status" value="1"/>
</dbReference>
<reference evidence="5" key="1">
    <citation type="submission" date="2018-02" db="EMBL/GenBank/DDBJ databases">
        <title>Genome sequence of Desulfocucumis palustris strain NAW-5.</title>
        <authorList>
            <person name="Watanabe M."/>
            <person name="Kojima H."/>
            <person name="Fukui M."/>
        </authorList>
    </citation>
    <scope>NUCLEOTIDE SEQUENCE [LARGE SCALE GENOMIC DNA]</scope>
    <source>
        <strain evidence="5">NAW-5</strain>
    </source>
</reference>
<dbReference type="Proteomes" id="UP000239549">
    <property type="component" value="Unassembled WGS sequence"/>
</dbReference>